<sequence length="295" mass="31109">MNATTPSITFIGLGPMGQAMVRTLLGAGHPITLWNRTAARAEPLVAEGARLADSPAEAVAASDLIILSLTDYQAMYDILSPVESQLAGRTIVNLSSDDPDVTRKAAAWAKRHGANFITGGVMGPAPMVGTDGMHVYYSGQKSVFETHEASLRPIGKPDYLGEDEGLAQLFYLANLDVFLTSLASVLHATALANAAGVPAARIYPRLVQMVTETGQMMDVGEDVGKNLDEGHHPGEMASATMMGATADHILTASKAAGIDTVLPSALKSYYDSAINAGRGSESWTVLYEFIKKSKA</sequence>
<feature type="domain" description="6-phosphogluconate dehydrogenase NADP-binding" evidence="3">
    <location>
        <begin position="8"/>
        <end position="156"/>
    </location>
</feature>
<dbReference type="Pfam" id="PF03446">
    <property type="entry name" value="NAD_binding_2"/>
    <property type="match status" value="1"/>
</dbReference>
<feature type="domain" description="NADPH-dependent reductive aminase-like C-terminal" evidence="4">
    <location>
        <begin position="163"/>
        <end position="292"/>
    </location>
</feature>
<dbReference type="PANTHER" id="PTHR43580">
    <property type="entry name" value="OXIDOREDUCTASE GLYR1-RELATED"/>
    <property type="match status" value="1"/>
</dbReference>
<evidence type="ECO:0000259" key="3">
    <source>
        <dbReference type="Pfam" id="PF03446"/>
    </source>
</evidence>
<proteinExistence type="inferred from homology"/>
<protein>
    <submittedName>
        <fullName evidence="5">3-hydroxyisobutyrate dehydrogenase-like beta-hydroxyacid dehydrogenase</fullName>
    </submittedName>
</protein>
<dbReference type="InterPro" id="IPR051265">
    <property type="entry name" value="HIBADH-related_NP60_sf"/>
</dbReference>
<keyword evidence="6" id="KW-1185">Reference proteome</keyword>
<evidence type="ECO:0000313" key="5">
    <source>
        <dbReference type="EMBL" id="TQL79366.1"/>
    </source>
</evidence>
<dbReference type="Gene3D" id="1.10.1040.10">
    <property type="entry name" value="N-(1-d-carboxylethyl)-l-norvaline Dehydrogenase, domain 2"/>
    <property type="match status" value="1"/>
</dbReference>
<dbReference type="SUPFAM" id="SSF48179">
    <property type="entry name" value="6-phosphogluconate dehydrogenase C-terminal domain-like"/>
    <property type="match status" value="1"/>
</dbReference>
<dbReference type="InterPro" id="IPR015815">
    <property type="entry name" value="HIBADH-related"/>
</dbReference>
<dbReference type="RefSeq" id="WP_142044616.1">
    <property type="nucleotide sequence ID" value="NZ_JBHTGS010000002.1"/>
</dbReference>
<name>A0A543B3G4_9ACTN</name>
<dbReference type="OrthoDB" id="4535742at2"/>
<dbReference type="AlphaFoldDB" id="A0A543B3G4"/>
<dbReference type="InterPro" id="IPR036291">
    <property type="entry name" value="NAD(P)-bd_dom_sf"/>
</dbReference>
<dbReference type="PANTHER" id="PTHR43580:SF2">
    <property type="entry name" value="CYTOKINE-LIKE NUCLEAR FACTOR N-PAC"/>
    <property type="match status" value="1"/>
</dbReference>
<dbReference type="InterPro" id="IPR006115">
    <property type="entry name" value="6PGDH_NADP-bd"/>
</dbReference>
<comment type="caution">
    <text evidence="5">The sequence shown here is derived from an EMBL/GenBank/DDBJ whole genome shotgun (WGS) entry which is preliminary data.</text>
</comment>
<evidence type="ECO:0000259" key="4">
    <source>
        <dbReference type="Pfam" id="PF21761"/>
    </source>
</evidence>
<dbReference type="EMBL" id="VFOW01000001">
    <property type="protein sequence ID" value="TQL79366.1"/>
    <property type="molecule type" value="Genomic_DNA"/>
</dbReference>
<reference evidence="5 6" key="1">
    <citation type="submission" date="2019-06" db="EMBL/GenBank/DDBJ databases">
        <title>Sequencing the genomes of 1000 actinobacteria strains.</title>
        <authorList>
            <person name="Klenk H.-P."/>
        </authorList>
    </citation>
    <scope>NUCLEOTIDE SEQUENCE [LARGE SCALE GENOMIC DNA]</scope>
    <source>
        <strain evidence="5 6">DSM 45928</strain>
    </source>
</reference>
<dbReference type="Proteomes" id="UP000317043">
    <property type="component" value="Unassembled WGS sequence"/>
</dbReference>
<accession>A0A543B3G4</accession>
<dbReference type="PIRSF" id="PIRSF000103">
    <property type="entry name" value="HIBADH"/>
    <property type="match status" value="1"/>
</dbReference>
<dbReference type="InterPro" id="IPR048666">
    <property type="entry name" value="RedAm-like_C"/>
</dbReference>
<organism evidence="5 6">
    <name type="scientific">Stackebrandtia endophytica</name>
    <dbReference type="NCBI Taxonomy" id="1496996"/>
    <lineage>
        <taxon>Bacteria</taxon>
        <taxon>Bacillati</taxon>
        <taxon>Actinomycetota</taxon>
        <taxon>Actinomycetes</taxon>
        <taxon>Glycomycetales</taxon>
        <taxon>Glycomycetaceae</taxon>
        <taxon>Stackebrandtia</taxon>
    </lineage>
</organism>
<dbReference type="InParanoid" id="A0A543B3G4"/>
<dbReference type="GO" id="GO:0016491">
    <property type="term" value="F:oxidoreductase activity"/>
    <property type="evidence" value="ECO:0007669"/>
    <property type="project" value="UniProtKB-KW"/>
</dbReference>
<dbReference type="InterPro" id="IPR008927">
    <property type="entry name" value="6-PGluconate_DH-like_C_sf"/>
</dbReference>
<dbReference type="Gene3D" id="3.40.50.720">
    <property type="entry name" value="NAD(P)-binding Rossmann-like Domain"/>
    <property type="match status" value="1"/>
</dbReference>
<dbReference type="GO" id="GO:0050661">
    <property type="term" value="F:NADP binding"/>
    <property type="evidence" value="ECO:0007669"/>
    <property type="project" value="InterPro"/>
</dbReference>
<dbReference type="Pfam" id="PF21761">
    <property type="entry name" value="RedAm-like_C"/>
    <property type="match status" value="1"/>
</dbReference>
<evidence type="ECO:0000313" key="6">
    <source>
        <dbReference type="Proteomes" id="UP000317043"/>
    </source>
</evidence>
<gene>
    <name evidence="5" type="ORF">FB566_4967</name>
</gene>
<comment type="similarity">
    <text evidence="1">Belongs to the HIBADH-related family.</text>
</comment>
<evidence type="ECO:0000256" key="2">
    <source>
        <dbReference type="ARBA" id="ARBA00023002"/>
    </source>
</evidence>
<dbReference type="SUPFAM" id="SSF51735">
    <property type="entry name" value="NAD(P)-binding Rossmann-fold domains"/>
    <property type="match status" value="1"/>
</dbReference>
<keyword evidence="2" id="KW-0560">Oxidoreductase</keyword>
<dbReference type="InterPro" id="IPR013328">
    <property type="entry name" value="6PGD_dom2"/>
</dbReference>
<evidence type="ECO:0000256" key="1">
    <source>
        <dbReference type="ARBA" id="ARBA00009080"/>
    </source>
</evidence>